<dbReference type="EMBL" id="AWNG01000004">
    <property type="protein sequence ID" value="EST41111.1"/>
    <property type="molecule type" value="Genomic_DNA"/>
</dbReference>
<evidence type="ECO:0000256" key="8">
    <source>
        <dbReference type="SAM" id="MobiDB-lite"/>
    </source>
</evidence>
<evidence type="ECO:0000313" key="9">
    <source>
        <dbReference type="EMBL" id="EST41111.1"/>
    </source>
</evidence>
<evidence type="ECO:0000256" key="7">
    <source>
        <dbReference type="RuleBase" id="RU003939"/>
    </source>
</evidence>
<comment type="similarity">
    <text evidence="2 7">Belongs to the bacterial histone-like protein family.</text>
</comment>
<dbReference type="SUPFAM" id="SSF47729">
    <property type="entry name" value="IHF-like DNA-binding proteins"/>
    <property type="match status" value="1"/>
</dbReference>
<dbReference type="GO" id="GO:0005829">
    <property type="term" value="C:cytosol"/>
    <property type="evidence" value="ECO:0007669"/>
    <property type="project" value="TreeGrafter"/>
</dbReference>
<feature type="region of interest" description="Disordered" evidence="8">
    <location>
        <begin position="94"/>
        <end position="114"/>
    </location>
</feature>
<dbReference type="InterPro" id="IPR010992">
    <property type="entry name" value="IHF-like_DNA-bd_dom_sf"/>
</dbReference>
<evidence type="ECO:0000256" key="4">
    <source>
        <dbReference type="ARBA" id="ARBA00021922"/>
    </source>
</evidence>
<evidence type="ECO:0000256" key="6">
    <source>
        <dbReference type="ARBA" id="ARBA00023125"/>
    </source>
</evidence>
<evidence type="ECO:0000313" key="10">
    <source>
        <dbReference type="Proteomes" id="UP000017937"/>
    </source>
</evidence>
<evidence type="ECO:0000256" key="2">
    <source>
        <dbReference type="ARBA" id="ARBA00010529"/>
    </source>
</evidence>
<dbReference type="Proteomes" id="UP000017937">
    <property type="component" value="Unassembled WGS sequence"/>
</dbReference>
<protein>
    <recommendedName>
        <fullName evidence="4">DNA-binding protein HU</fullName>
    </recommendedName>
</protein>
<evidence type="ECO:0000256" key="5">
    <source>
        <dbReference type="ARBA" id="ARBA00023067"/>
    </source>
</evidence>
<sequence>MLDLSLGFDYNYRSISQARRLNRLVLASILASIRKGVIHMNKAEFIDLVKEAGKYNSKREAEEAISAFTLAVETALSKGESVELIGFGKFETAEQKGKEGKVPGSDKTYKTEDKRVPKFKPGKILKQKVEEGK</sequence>
<comment type="caution">
    <text evidence="9">The sequence shown here is derived from an EMBL/GenBank/DDBJ whole genome shotgun (WGS) entry which is preliminary data.</text>
</comment>
<dbReference type="PANTHER" id="PTHR33175">
    <property type="entry name" value="DNA-BINDING PROTEIN HU"/>
    <property type="match status" value="1"/>
</dbReference>
<evidence type="ECO:0000256" key="3">
    <source>
        <dbReference type="ARBA" id="ARBA00011738"/>
    </source>
</evidence>
<accession>V6LBQ0</accession>
<dbReference type="GO" id="GO:0003677">
    <property type="term" value="F:DNA binding"/>
    <property type="evidence" value="ECO:0007669"/>
    <property type="project" value="UniProtKB-KW"/>
</dbReference>
<comment type="subunit">
    <text evidence="3">Homodimer.</text>
</comment>
<evidence type="ECO:0000256" key="1">
    <source>
        <dbReference type="ARBA" id="ARBA00003819"/>
    </source>
</evidence>
<proteinExistence type="inferred from homology"/>
<dbReference type="AlphaFoldDB" id="V6LBQ0"/>
<dbReference type="InterPro" id="IPR000119">
    <property type="entry name" value="Hist_DNA-bd"/>
</dbReference>
<dbReference type="FunFam" id="4.10.520.10:FF:000014">
    <property type="entry name" value="DNA-binding protein HU"/>
    <property type="match status" value="1"/>
</dbReference>
<keyword evidence="5" id="KW-0226">DNA condensation</keyword>
<keyword evidence="6 9" id="KW-0238">DNA-binding</keyword>
<organism evidence="9 10">
    <name type="scientific">Helicobacter pylori X47-2AL</name>
    <dbReference type="NCBI Taxonomy" id="1386083"/>
    <lineage>
        <taxon>Bacteria</taxon>
        <taxon>Pseudomonadati</taxon>
        <taxon>Campylobacterota</taxon>
        <taxon>Epsilonproteobacteria</taxon>
        <taxon>Campylobacterales</taxon>
        <taxon>Helicobacteraceae</taxon>
        <taxon>Helicobacter</taxon>
    </lineage>
</organism>
<dbReference type="GO" id="GO:0030261">
    <property type="term" value="P:chromosome condensation"/>
    <property type="evidence" value="ECO:0007669"/>
    <property type="project" value="UniProtKB-KW"/>
</dbReference>
<dbReference type="PANTHER" id="PTHR33175:SF3">
    <property type="entry name" value="DNA-BINDING PROTEIN HU-BETA"/>
    <property type="match status" value="1"/>
</dbReference>
<dbReference type="PRINTS" id="PR01727">
    <property type="entry name" value="DNABINDINGHU"/>
</dbReference>
<dbReference type="SMART" id="SM00411">
    <property type="entry name" value="BHL"/>
    <property type="match status" value="1"/>
</dbReference>
<dbReference type="GO" id="GO:0030527">
    <property type="term" value="F:structural constituent of chromatin"/>
    <property type="evidence" value="ECO:0007669"/>
    <property type="project" value="InterPro"/>
</dbReference>
<name>V6LBQ0_HELPX</name>
<gene>
    <name evidence="9" type="ORF">N871_01555</name>
</gene>
<dbReference type="Gene3D" id="4.10.520.10">
    <property type="entry name" value="IHF-like DNA-binding proteins"/>
    <property type="match status" value="1"/>
</dbReference>
<dbReference type="PATRIC" id="fig|1386083.3.peg.322"/>
<dbReference type="CDD" id="cd13831">
    <property type="entry name" value="HU"/>
    <property type="match status" value="1"/>
</dbReference>
<dbReference type="Pfam" id="PF00216">
    <property type="entry name" value="Bac_DNA_binding"/>
    <property type="match status" value="1"/>
</dbReference>
<reference evidence="9 10" key="1">
    <citation type="journal article" date="2013" name="Genome Announc.">
        <title>Draft Genome Sequence of Strain X47-2AL, a Feline Helicobacter pylori Isolate.</title>
        <authorList>
            <person name="Veyrier F.J."/>
            <person name="Ecobichon C."/>
            <person name="Boneca I.G."/>
        </authorList>
    </citation>
    <scope>NUCLEOTIDE SEQUENCE [LARGE SCALE GENOMIC DNA]</scope>
    <source>
        <strain evidence="9 10">X47-2AL</strain>
    </source>
</reference>
<comment type="function">
    <text evidence="1">Histone-like DNA-binding protein which is capable of wrapping DNA to stabilize it, and thus to prevent its denaturation under extreme environmental conditions.</text>
</comment>